<comment type="caution">
    <text evidence="1">The sequence shown here is derived from an EMBL/GenBank/DDBJ whole genome shotgun (WGS) entry which is preliminary data.</text>
</comment>
<evidence type="ECO:0008006" key="3">
    <source>
        <dbReference type="Google" id="ProtNLM"/>
    </source>
</evidence>
<sequence>MRAPEHILRVWHRFDGYPMETLTKAWYSLQPGEGGQRSVPEMKEHRERYGITGNCFDLAIWLLDDYRAEGITAYAVGHDLGSPMAHVAVVAEDETGRRYFCDLGDQWIQPILVDYEPYADSKEAHEGFITGGRIQVSLDASAQHVEFSYVRTGGKMSKQSFHLAPIAMENLLAAADHSQRLLRHPLVEHRLYLPGEVVHWEFDRWTSFFSRNGGLDREAQLHSNEEWAQRIHRISGIDFQVVLQALNIYSALTVE</sequence>
<evidence type="ECO:0000313" key="2">
    <source>
        <dbReference type="Proteomes" id="UP000460318"/>
    </source>
</evidence>
<name>A0A7X3ILR1_9BACL</name>
<dbReference type="EMBL" id="WUBI01000003">
    <property type="protein sequence ID" value="MWV45838.1"/>
    <property type="molecule type" value="Genomic_DNA"/>
</dbReference>
<dbReference type="AlphaFoldDB" id="A0A7X3ILR1"/>
<reference evidence="1 2" key="1">
    <citation type="submission" date="2019-12" db="EMBL/GenBank/DDBJ databases">
        <title>Paenibacillus sp. nov., an endophytic bacterium isolated from the stem of Dendrobium.</title>
        <authorList>
            <person name="Zhao R."/>
        </authorList>
    </citation>
    <scope>NUCLEOTIDE SEQUENCE [LARGE SCALE GENOMIC DNA]</scope>
    <source>
        <strain evidence="1 2">HJL G12</strain>
    </source>
</reference>
<organism evidence="1 2">
    <name type="scientific">Paenibacillus dendrobii</name>
    <dbReference type="NCBI Taxonomy" id="2691084"/>
    <lineage>
        <taxon>Bacteria</taxon>
        <taxon>Bacillati</taxon>
        <taxon>Bacillota</taxon>
        <taxon>Bacilli</taxon>
        <taxon>Bacillales</taxon>
        <taxon>Paenibacillaceae</taxon>
        <taxon>Paenibacillus</taxon>
    </lineage>
</organism>
<keyword evidence="2" id="KW-1185">Reference proteome</keyword>
<dbReference type="SUPFAM" id="SSF54001">
    <property type="entry name" value="Cysteine proteinases"/>
    <property type="match status" value="1"/>
</dbReference>
<dbReference type="InterPro" id="IPR038765">
    <property type="entry name" value="Papain-like_cys_pep_sf"/>
</dbReference>
<gene>
    <name evidence="1" type="ORF">GRF59_19670</name>
</gene>
<dbReference type="Proteomes" id="UP000460318">
    <property type="component" value="Unassembled WGS sequence"/>
</dbReference>
<accession>A0A7X3ILR1</accession>
<evidence type="ECO:0000313" key="1">
    <source>
        <dbReference type="EMBL" id="MWV45838.1"/>
    </source>
</evidence>
<proteinExistence type="predicted"/>
<dbReference type="RefSeq" id="WP_160499427.1">
    <property type="nucleotide sequence ID" value="NZ_WUBI01000003.1"/>
</dbReference>
<protein>
    <recommendedName>
        <fullName evidence="3">Arylamine N-acetyltransferase</fullName>
    </recommendedName>
</protein>